<dbReference type="InterPro" id="IPR051091">
    <property type="entry name" value="O-Glucosyltr/Glycosyltrsf_90"/>
</dbReference>
<sequence length="265" mass="31017">MNCRETIAQIQRDLAHFPIVDPEKIAIEIPKRFGQRQSLCHYTLKDNKVKMPDVEFFVNLGDWPLEKKKSNSNIHPIFSWCGSTDSKDIVMPTYDLTDSVLETMGRLKTTHKYQINIDGTVAAYRLPYLLVGDSVVLKQDSIYYEHFYNELQPWKHYIPVKSNLSDLLEKLKWAKDHDEEAKKIAKAGQEFARNNLMGDDIFCYYFKLFQEYASLQVTEPQIREGMKRVEPQTEDDLFPCTCHRKKVSPHQSVIWYQNTSHFGSK</sequence>
<dbReference type="EMBL" id="JASSZA010000001">
    <property type="protein sequence ID" value="KAK2118809.1"/>
    <property type="molecule type" value="Genomic_DNA"/>
</dbReference>
<proteinExistence type="predicted"/>
<accession>A0ABQ9WCL7</accession>
<dbReference type="Proteomes" id="UP001266305">
    <property type="component" value="Unassembled WGS sequence"/>
</dbReference>
<keyword evidence="4" id="KW-1185">Reference proteome</keyword>
<gene>
    <name evidence="3" type="primary">POGLUT2</name>
    <name evidence="3" type="ORF">P7K49_000195</name>
</gene>
<dbReference type="InterPro" id="IPR006598">
    <property type="entry name" value="CAP10"/>
</dbReference>
<dbReference type="Pfam" id="PF05686">
    <property type="entry name" value="Glyco_transf_90"/>
    <property type="match status" value="2"/>
</dbReference>
<organism evidence="3 4">
    <name type="scientific">Saguinus oedipus</name>
    <name type="common">Cotton-top tamarin</name>
    <name type="synonym">Oedipomidas oedipus</name>
    <dbReference type="NCBI Taxonomy" id="9490"/>
    <lineage>
        <taxon>Eukaryota</taxon>
        <taxon>Metazoa</taxon>
        <taxon>Chordata</taxon>
        <taxon>Craniata</taxon>
        <taxon>Vertebrata</taxon>
        <taxon>Euteleostomi</taxon>
        <taxon>Mammalia</taxon>
        <taxon>Eutheria</taxon>
        <taxon>Euarchontoglires</taxon>
        <taxon>Primates</taxon>
        <taxon>Haplorrhini</taxon>
        <taxon>Platyrrhini</taxon>
        <taxon>Cebidae</taxon>
        <taxon>Callitrichinae</taxon>
        <taxon>Saguinus</taxon>
    </lineage>
</organism>
<evidence type="ECO:0000259" key="2">
    <source>
        <dbReference type="SMART" id="SM00672"/>
    </source>
</evidence>
<evidence type="ECO:0000313" key="3">
    <source>
        <dbReference type="EMBL" id="KAK2118809.1"/>
    </source>
</evidence>
<dbReference type="SMART" id="SM00672">
    <property type="entry name" value="CAP10"/>
    <property type="match status" value="1"/>
</dbReference>
<dbReference type="PANTHER" id="PTHR12203:SF21">
    <property type="entry name" value="PROTEIN O-GLUCOSYLTRANSFERASE 2"/>
    <property type="match status" value="1"/>
</dbReference>
<name>A0ABQ9WCL7_SAGOE</name>
<dbReference type="PANTHER" id="PTHR12203">
    <property type="entry name" value="KDEL LYS-ASP-GLU-LEU CONTAINING - RELATED"/>
    <property type="match status" value="1"/>
</dbReference>
<reference evidence="3 4" key="1">
    <citation type="submission" date="2023-05" db="EMBL/GenBank/DDBJ databases">
        <title>B98-5 Cell Line De Novo Hybrid Assembly: An Optical Mapping Approach.</title>
        <authorList>
            <person name="Kananen K."/>
            <person name="Auerbach J.A."/>
            <person name="Kautto E."/>
            <person name="Blachly J.S."/>
        </authorList>
    </citation>
    <scope>NUCLEOTIDE SEQUENCE [LARGE SCALE GENOMIC DNA]</scope>
    <source>
        <strain evidence="3">B95-8</strain>
        <tissue evidence="3">Cell line</tissue>
    </source>
</reference>
<evidence type="ECO:0000313" key="4">
    <source>
        <dbReference type="Proteomes" id="UP001266305"/>
    </source>
</evidence>
<protein>
    <submittedName>
        <fullName evidence="3">Protein O-glucosyltransferase 2</fullName>
    </submittedName>
</protein>
<comment type="caution">
    <text evidence="3">The sequence shown here is derived from an EMBL/GenBank/DDBJ whole genome shotgun (WGS) entry which is preliminary data.</text>
</comment>
<comment type="pathway">
    <text evidence="1">Protein modification; protein glycosylation.</text>
</comment>
<evidence type="ECO:0000256" key="1">
    <source>
        <dbReference type="ARBA" id="ARBA00004922"/>
    </source>
</evidence>
<feature type="domain" description="Glycosyl transferase CAP10" evidence="2">
    <location>
        <begin position="50"/>
        <end position="219"/>
    </location>
</feature>